<keyword evidence="1" id="KW-1133">Transmembrane helix</keyword>
<keyword evidence="1" id="KW-0472">Membrane</keyword>
<comment type="caution">
    <text evidence="2">The sequence shown here is derived from an EMBL/GenBank/DDBJ whole genome shotgun (WGS) entry which is preliminary data.</text>
</comment>
<dbReference type="GO" id="GO:0005886">
    <property type="term" value="C:plasma membrane"/>
    <property type="evidence" value="ECO:0007669"/>
    <property type="project" value="TreeGrafter"/>
</dbReference>
<feature type="transmembrane region" description="Helical" evidence="1">
    <location>
        <begin position="28"/>
        <end position="46"/>
    </location>
</feature>
<keyword evidence="1" id="KW-0812">Transmembrane</keyword>
<organism evidence="2 3">
    <name type="scientific">Rhododendron simsii</name>
    <name type="common">Sims's rhododendron</name>
    <dbReference type="NCBI Taxonomy" id="118357"/>
    <lineage>
        <taxon>Eukaryota</taxon>
        <taxon>Viridiplantae</taxon>
        <taxon>Streptophyta</taxon>
        <taxon>Embryophyta</taxon>
        <taxon>Tracheophyta</taxon>
        <taxon>Spermatophyta</taxon>
        <taxon>Magnoliopsida</taxon>
        <taxon>eudicotyledons</taxon>
        <taxon>Gunneridae</taxon>
        <taxon>Pentapetalae</taxon>
        <taxon>asterids</taxon>
        <taxon>Ericales</taxon>
        <taxon>Ericaceae</taxon>
        <taxon>Ericoideae</taxon>
        <taxon>Rhodoreae</taxon>
        <taxon>Rhododendron</taxon>
    </lineage>
</organism>
<dbReference type="GO" id="GO:0015081">
    <property type="term" value="F:sodium ion transmembrane transporter activity"/>
    <property type="evidence" value="ECO:0007669"/>
    <property type="project" value="TreeGrafter"/>
</dbReference>
<name>A0A834HL42_RHOSS</name>
<reference evidence="2" key="1">
    <citation type="submission" date="2019-11" db="EMBL/GenBank/DDBJ databases">
        <authorList>
            <person name="Liu Y."/>
            <person name="Hou J."/>
            <person name="Li T.-Q."/>
            <person name="Guan C.-H."/>
            <person name="Wu X."/>
            <person name="Wu H.-Z."/>
            <person name="Ling F."/>
            <person name="Zhang R."/>
            <person name="Shi X.-G."/>
            <person name="Ren J.-P."/>
            <person name="Chen E.-F."/>
            <person name="Sun J.-M."/>
        </authorList>
    </citation>
    <scope>NUCLEOTIDE SEQUENCE</scope>
    <source>
        <strain evidence="2">Adult_tree_wgs_1</strain>
        <tissue evidence="2">Leaves</tissue>
    </source>
</reference>
<dbReference type="AlphaFoldDB" id="A0A834HL42"/>
<keyword evidence="3" id="KW-1185">Reference proteome</keyword>
<dbReference type="Proteomes" id="UP000626092">
    <property type="component" value="Unassembled WGS sequence"/>
</dbReference>
<dbReference type="OrthoDB" id="9999863at2759"/>
<evidence type="ECO:0000313" key="3">
    <source>
        <dbReference type="Proteomes" id="UP000626092"/>
    </source>
</evidence>
<dbReference type="PANTHER" id="PTHR31064">
    <property type="entry name" value="POTASSIUM TRANSPORT PROTEIN DDB_G0292412-RELATED"/>
    <property type="match status" value="1"/>
</dbReference>
<accession>A0A834HL42</accession>
<evidence type="ECO:0000256" key="1">
    <source>
        <dbReference type="SAM" id="Phobius"/>
    </source>
</evidence>
<dbReference type="PANTHER" id="PTHR31064:SF30">
    <property type="entry name" value="HIGH-AFFINITY POTASSIUM TRANSPORT PROTEIN-RELATED"/>
    <property type="match status" value="1"/>
</dbReference>
<sequence length="94" mass="10952">MWYLPPRTSFFPPREEKSTKTKNKFVDYLLFSKLSYLAIFITLICITERDKLKEDPLNFNVLNITLETIRVRHSKDVLEGAMSRDGFLSSTDGC</sequence>
<protein>
    <submittedName>
        <fullName evidence="2">Uncharacterized protein</fullName>
    </submittedName>
</protein>
<dbReference type="EMBL" id="WJXA01000001">
    <property type="protein sequence ID" value="KAF7154235.1"/>
    <property type="molecule type" value="Genomic_DNA"/>
</dbReference>
<gene>
    <name evidence="2" type="ORF">RHSIM_Rhsim01G0112600</name>
</gene>
<proteinExistence type="predicted"/>
<evidence type="ECO:0000313" key="2">
    <source>
        <dbReference type="EMBL" id="KAF7154235.1"/>
    </source>
</evidence>
<dbReference type="InterPro" id="IPR051143">
    <property type="entry name" value="TrkH_K-transport"/>
</dbReference>